<comment type="similarity">
    <text evidence="1">Belongs to the LysR transcriptional regulatory family.</text>
</comment>
<evidence type="ECO:0000313" key="8">
    <source>
        <dbReference type="Proteomes" id="UP000315677"/>
    </source>
</evidence>
<sequence length="342" mass="36386">MAFTVPTQHESRLLTLSRVELSLQRLRMLRELHRRGTVTAAATAMHYTASAVSQQLAQLERDVGASLFERLGRRVQLTELGMVLAEHAEEILGSVERATRALEEAQQTVSVRLTAGVWASVATGLLPSALTALATEHPGIQVRTRELAPEDTAGAVREGALDFSFVIDYSSYAMPWDAALSRAEIAVERLHAAVPAGALPAATVSLPELAEHPWILAGPRSHFGRAVRIACQRSGFEPTINHEVGEQTTALAMVAAGLGVTLVSDLGLSLCPPGVDVVALTEPVMRTVSIAYRTRDARRPSLQLVIEAVRAAAAAKGLGAQAAPSAGVQDPEHAQPWCSPTT</sequence>
<dbReference type="GO" id="GO:0032993">
    <property type="term" value="C:protein-DNA complex"/>
    <property type="evidence" value="ECO:0007669"/>
    <property type="project" value="TreeGrafter"/>
</dbReference>
<dbReference type="SUPFAM" id="SSF53850">
    <property type="entry name" value="Periplasmic binding protein-like II"/>
    <property type="match status" value="1"/>
</dbReference>
<dbReference type="InterPro" id="IPR005119">
    <property type="entry name" value="LysR_subst-bd"/>
</dbReference>
<dbReference type="InterPro" id="IPR000847">
    <property type="entry name" value="LysR_HTH_N"/>
</dbReference>
<feature type="region of interest" description="Disordered" evidence="5">
    <location>
        <begin position="322"/>
        <end position="342"/>
    </location>
</feature>
<dbReference type="PANTHER" id="PTHR30346">
    <property type="entry name" value="TRANSCRIPTIONAL DUAL REGULATOR HCAR-RELATED"/>
    <property type="match status" value="1"/>
</dbReference>
<dbReference type="Gene3D" id="1.10.10.10">
    <property type="entry name" value="Winged helix-like DNA-binding domain superfamily/Winged helix DNA-binding domain"/>
    <property type="match status" value="1"/>
</dbReference>
<dbReference type="CDD" id="cd08423">
    <property type="entry name" value="PBP2_LTTR_like_6"/>
    <property type="match status" value="1"/>
</dbReference>
<name>A0A543DY37_9PSEU</name>
<dbReference type="InterPro" id="IPR036390">
    <property type="entry name" value="WH_DNA-bd_sf"/>
</dbReference>
<reference evidence="7 8" key="1">
    <citation type="submission" date="2019-06" db="EMBL/GenBank/DDBJ databases">
        <title>Sequencing the genomes of 1000 actinobacteria strains.</title>
        <authorList>
            <person name="Klenk H.-P."/>
        </authorList>
    </citation>
    <scope>NUCLEOTIDE SEQUENCE [LARGE SCALE GENOMIC DNA]</scope>
    <source>
        <strain evidence="7 8">DSM 45301</strain>
    </source>
</reference>
<keyword evidence="8" id="KW-1185">Reference proteome</keyword>
<evidence type="ECO:0000256" key="5">
    <source>
        <dbReference type="SAM" id="MobiDB-lite"/>
    </source>
</evidence>
<comment type="caution">
    <text evidence="7">The sequence shown here is derived from an EMBL/GenBank/DDBJ whole genome shotgun (WGS) entry which is preliminary data.</text>
</comment>
<dbReference type="Proteomes" id="UP000315677">
    <property type="component" value="Unassembled WGS sequence"/>
</dbReference>
<accession>A0A543DY37</accession>
<dbReference type="PROSITE" id="PS50931">
    <property type="entry name" value="HTH_LYSR"/>
    <property type="match status" value="1"/>
</dbReference>
<organism evidence="7 8">
    <name type="scientific">Pseudonocardia kunmingensis</name>
    <dbReference type="NCBI Taxonomy" id="630975"/>
    <lineage>
        <taxon>Bacteria</taxon>
        <taxon>Bacillati</taxon>
        <taxon>Actinomycetota</taxon>
        <taxon>Actinomycetes</taxon>
        <taxon>Pseudonocardiales</taxon>
        <taxon>Pseudonocardiaceae</taxon>
        <taxon>Pseudonocardia</taxon>
    </lineage>
</organism>
<keyword evidence="4" id="KW-0804">Transcription</keyword>
<evidence type="ECO:0000256" key="4">
    <source>
        <dbReference type="ARBA" id="ARBA00023163"/>
    </source>
</evidence>
<evidence type="ECO:0000259" key="6">
    <source>
        <dbReference type="PROSITE" id="PS50931"/>
    </source>
</evidence>
<evidence type="ECO:0000256" key="1">
    <source>
        <dbReference type="ARBA" id="ARBA00009437"/>
    </source>
</evidence>
<dbReference type="SUPFAM" id="SSF46785">
    <property type="entry name" value="Winged helix' DNA-binding domain"/>
    <property type="match status" value="1"/>
</dbReference>
<protein>
    <submittedName>
        <fullName evidence="7">LysR family transcriptional regulator</fullName>
    </submittedName>
</protein>
<keyword evidence="3" id="KW-0238">DNA-binding</keyword>
<dbReference type="Pfam" id="PF00126">
    <property type="entry name" value="HTH_1"/>
    <property type="match status" value="1"/>
</dbReference>
<keyword evidence="2" id="KW-0805">Transcription regulation</keyword>
<feature type="domain" description="HTH lysR-type" evidence="6">
    <location>
        <begin position="21"/>
        <end position="78"/>
    </location>
</feature>
<dbReference type="Gene3D" id="3.40.190.10">
    <property type="entry name" value="Periplasmic binding protein-like II"/>
    <property type="match status" value="2"/>
</dbReference>
<dbReference type="InterPro" id="IPR036388">
    <property type="entry name" value="WH-like_DNA-bd_sf"/>
</dbReference>
<dbReference type="GO" id="GO:0003700">
    <property type="term" value="F:DNA-binding transcription factor activity"/>
    <property type="evidence" value="ECO:0007669"/>
    <property type="project" value="InterPro"/>
</dbReference>
<evidence type="ECO:0000313" key="7">
    <source>
        <dbReference type="EMBL" id="TQM14252.1"/>
    </source>
</evidence>
<dbReference type="GO" id="GO:0003677">
    <property type="term" value="F:DNA binding"/>
    <property type="evidence" value="ECO:0007669"/>
    <property type="project" value="UniProtKB-KW"/>
</dbReference>
<dbReference type="AlphaFoldDB" id="A0A543DY37"/>
<proteinExistence type="inferred from homology"/>
<gene>
    <name evidence="7" type="ORF">FB558_1012</name>
</gene>
<dbReference type="Pfam" id="PF03466">
    <property type="entry name" value="LysR_substrate"/>
    <property type="match status" value="1"/>
</dbReference>
<evidence type="ECO:0000256" key="3">
    <source>
        <dbReference type="ARBA" id="ARBA00023125"/>
    </source>
</evidence>
<dbReference type="PANTHER" id="PTHR30346:SF29">
    <property type="entry name" value="LYSR SUBSTRATE-BINDING"/>
    <property type="match status" value="1"/>
</dbReference>
<evidence type="ECO:0000256" key="2">
    <source>
        <dbReference type="ARBA" id="ARBA00023015"/>
    </source>
</evidence>
<dbReference type="EMBL" id="VFPA01000001">
    <property type="protein sequence ID" value="TQM14252.1"/>
    <property type="molecule type" value="Genomic_DNA"/>
</dbReference>